<evidence type="ECO:0000313" key="2">
    <source>
        <dbReference type="EMBL" id="ENZ12906.1"/>
    </source>
</evidence>
<protein>
    <recommendedName>
        <fullName evidence="1">MobA-like NTP transferase domain-containing protein</fullName>
    </recommendedName>
</protein>
<dbReference type="Gene3D" id="3.90.550.10">
    <property type="entry name" value="Spore Coat Polysaccharide Biosynthesis Protein SpsA, Chain A"/>
    <property type="match status" value="1"/>
</dbReference>
<evidence type="ECO:0000259" key="1">
    <source>
        <dbReference type="Pfam" id="PF12804"/>
    </source>
</evidence>
<dbReference type="Proteomes" id="UP000013085">
    <property type="component" value="Unassembled WGS sequence"/>
</dbReference>
<dbReference type="InterPro" id="IPR025877">
    <property type="entry name" value="MobA-like_NTP_Trfase"/>
</dbReference>
<dbReference type="AlphaFoldDB" id="A0A0E2H8D7"/>
<gene>
    <name evidence="2" type="ORF">HMPREF1090_03185</name>
</gene>
<dbReference type="PATRIC" id="fig|999408.3.peg.3448"/>
<comment type="caution">
    <text evidence="2">The sequence shown here is derived from an EMBL/GenBank/DDBJ whole genome shotgun (WGS) entry which is preliminary data.</text>
</comment>
<proteinExistence type="predicted"/>
<sequence>MKISFIYMASGFGSRFGSNKLLVPFKGKALYRHGLDCICRAAGELEKEGYQTEVLVVSQYEEILEQAESQGLRAVLNRFSGQGITASLRLGTDSASPESEALLFSVADQPYMSPFTLKEFIHGFRLAGKGMGCVCHQGKRGNPAIFASTYREELMGLRGDRGGSVIMKAHPEDVWTMEVPEEELKDIDRAEDLGAVQN</sequence>
<dbReference type="InterPro" id="IPR029044">
    <property type="entry name" value="Nucleotide-diphossugar_trans"/>
</dbReference>
<dbReference type="EMBL" id="AGYR01000036">
    <property type="protein sequence ID" value="ENZ12906.1"/>
    <property type="molecule type" value="Genomic_DNA"/>
</dbReference>
<dbReference type="SUPFAM" id="SSF53448">
    <property type="entry name" value="Nucleotide-diphospho-sugar transferases"/>
    <property type="match status" value="1"/>
</dbReference>
<dbReference type="GO" id="GO:0016779">
    <property type="term" value="F:nucleotidyltransferase activity"/>
    <property type="evidence" value="ECO:0007669"/>
    <property type="project" value="UniProtKB-ARBA"/>
</dbReference>
<dbReference type="HOGENOM" id="CLU_061980_1_0_9"/>
<dbReference type="Pfam" id="PF12804">
    <property type="entry name" value="NTP_transf_3"/>
    <property type="match status" value="1"/>
</dbReference>
<dbReference type="CDD" id="cd04182">
    <property type="entry name" value="GT_2_like_f"/>
    <property type="match status" value="1"/>
</dbReference>
<evidence type="ECO:0000313" key="3">
    <source>
        <dbReference type="Proteomes" id="UP000013085"/>
    </source>
</evidence>
<reference evidence="2 3" key="1">
    <citation type="submission" date="2013-01" db="EMBL/GenBank/DDBJ databases">
        <title>The Genome Sequence of Clostridium clostridioforme 90A8.</title>
        <authorList>
            <consortium name="The Broad Institute Genome Sequencing Platform"/>
            <person name="Earl A."/>
            <person name="Ward D."/>
            <person name="Feldgarden M."/>
            <person name="Gevers D."/>
            <person name="Courvalin P."/>
            <person name="Lambert T."/>
            <person name="Walker B."/>
            <person name="Young S.K."/>
            <person name="Zeng Q."/>
            <person name="Gargeya S."/>
            <person name="Fitzgerald M."/>
            <person name="Haas B."/>
            <person name="Abouelleil A."/>
            <person name="Alvarado L."/>
            <person name="Arachchi H.M."/>
            <person name="Berlin A.M."/>
            <person name="Chapman S.B."/>
            <person name="Dewar J."/>
            <person name="Goldberg J."/>
            <person name="Griggs A."/>
            <person name="Gujja S."/>
            <person name="Hansen M."/>
            <person name="Howarth C."/>
            <person name="Imamovic A."/>
            <person name="Larimer J."/>
            <person name="McCowan C."/>
            <person name="Murphy C."/>
            <person name="Neiman D."/>
            <person name="Pearson M."/>
            <person name="Priest M."/>
            <person name="Roberts A."/>
            <person name="Saif S."/>
            <person name="Shea T."/>
            <person name="Sisk P."/>
            <person name="Sykes S."/>
            <person name="Wortman J."/>
            <person name="Nusbaum C."/>
            <person name="Birren B."/>
        </authorList>
    </citation>
    <scope>NUCLEOTIDE SEQUENCE [LARGE SCALE GENOMIC DNA]</scope>
    <source>
        <strain evidence="2 3">90A8</strain>
    </source>
</reference>
<accession>A0A0E2H8D7</accession>
<feature type="domain" description="MobA-like NTP transferase" evidence="1">
    <location>
        <begin position="7"/>
        <end position="172"/>
    </location>
</feature>
<organism evidence="2 3">
    <name type="scientific">[Clostridium] clostridioforme 90A8</name>
    <dbReference type="NCBI Taxonomy" id="999408"/>
    <lineage>
        <taxon>Bacteria</taxon>
        <taxon>Bacillati</taxon>
        <taxon>Bacillota</taxon>
        <taxon>Clostridia</taxon>
        <taxon>Lachnospirales</taxon>
        <taxon>Lachnospiraceae</taxon>
        <taxon>Enterocloster</taxon>
    </lineage>
</organism>
<dbReference type="PANTHER" id="PTHR43777">
    <property type="entry name" value="MOLYBDENUM COFACTOR CYTIDYLYLTRANSFERASE"/>
    <property type="match status" value="1"/>
</dbReference>
<name>A0A0E2H8D7_9FIRM</name>
<dbReference type="RefSeq" id="WP_002593455.1">
    <property type="nucleotide sequence ID" value="NZ_KB850978.1"/>
</dbReference>
<dbReference type="PANTHER" id="PTHR43777:SF1">
    <property type="entry name" value="MOLYBDENUM COFACTOR CYTIDYLYLTRANSFERASE"/>
    <property type="match status" value="1"/>
</dbReference>